<dbReference type="AlphaFoldDB" id="J0P2Q5"/>
<evidence type="ECO:0000256" key="1">
    <source>
        <dbReference type="SAM" id="SignalP"/>
    </source>
</evidence>
<dbReference type="NCBIfam" id="TIGR04183">
    <property type="entry name" value="Por_Secre_tail"/>
    <property type="match status" value="1"/>
</dbReference>
<reference evidence="4" key="1">
    <citation type="journal article" date="2012" name="Stand. Genomic Sci.">
        <title>Permanent draft genome sequence of the gliding predator Saprospira grandis strain Sa g1 (= HR1).</title>
        <authorList>
            <person name="Mavromatis K."/>
            <person name="Chertkov O."/>
            <person name="Lapidus A."/>
            <person name="Nolan M."/>
            <person name="Lucas S."/>
            <person name="Tice H."/>
            <person name="Del Rio T.G."/>
            <person name="Cheng J.F."/>
            <person name="Han C."/>
            <person name="Tapia R."/>
            <person name="Bruce D."/>
            <person name="Goodwin L.A."/>
            <person name="Pitluck S."/>
            <person name="Huntemann M."/>
            <person name="Liolios K."/>
            <person name="Pagani I."/>
            <person name="Ivanova N."/>
            <person name="Mikhailova N."/>
            <person name="Pati A."/>
            <person name="Chen A."/>
            <person name="Palaniappan K."/>
            <person name="Land M."/>
            <person name="Brambilla E.M."/>
            <person name="Rohde M."/>
            <person name="Spring S."/>
            <person name="Goker M."/>
            <person name="Detter J.C."/>
            <person name="Bristow J."/>
            <person name="Eisen J.A."/>
            <person name="Markowitz V."/>
            <person name="Hugenholtz P."/>
            <person name="Kyrpides N.C."/>
            <person name="Klenk H.P."/>
            <person name="Woyke T."/>
        </authorList>
    </citation>
    <scope>NUCLEOTIDE SEQUENCE [LARGE SCALE GENOMIC DNA]</scope>
    <source>
        <strain evidence="4">DSM 2844</strain>
    </source>
</reference>
<keyword evidence="1" id="KW-0732">Signal</keyword>
<protein>
    <recommendedName>
        <fullName evidence="2">Secretion system C-terminal sorting domain-containing protein</fullName>
    </recommendedName>
</protein>
<evidence type="ECO:0000313" key="4">
    <source>
        <dbReference type="Proteomes" id="UP000005113"/>
    </source>
</evidence>
<feature type="chain" id="PRO_5003737371" description="Secretion system C-terminal sorting domain-containing protein" evidence="1">
    <location>
        <begin position="26"/>
        <end position="523"/>
    </location>
</feature>
<sequence length="523" mass="57912">MQTSLFRLLFLFCLLGGSAFSGLQAQQTGHNHIGCGTTVETQLERKNSLMEHRRNRAELMQEFTAFKASRAANDSISYVPLQFHVCGENDGSGYVDVERVLGSVCRLNDDYRGQNIQFYIYNINYIPNSLLYNHGNGSGNPTAIYFMSLYKVPGVLNIFVGRNVTANDEFLAYYTSFLDVVFSFKTGVGPGDPTLTHELGHFFTLAHTFFGWEGTSYANEELNGKAPGQVGGMQVEKVVRGAAGENCQIAADGFCDTRPDYSSDRANCPQTAIFYDPDSVMIDPDETNFMSYFNDNCLSQFSDEQKDAILLDFVSRGYHLFDTPSPLYSSAAPSIDWPNTGALVGSPNQVELRWTGDASNSYYLVKLERIVGGAAVPVASYITTDEFYWLSLQPNAQYRWSVQGMTAYDVCSNFVSAPADFTTADWATGIETTALPLQSSRVFPNPIGNNDELNIEIEVSQLTEVNIKLTNQLGQQMLPSQSIQIAPGKQVETLYTNNLAPGVYFVQIETAQERISHKVVVQP</sequence>
<dbReference type="Pfam" id="PF18962">
    <property type="entry name" value="Por_Secre_tail"/>
    <property type="match status" value="1"/>
</dbReference>
<dbReference type="InterPro" id="IPR026444">
    <property type="entry name" value="Secre_tail"/>
</dbReference>
<dbReference type="GO" id="GO:0008237">
    <property type="term" value="F:metallopeptidase activity"/>
    <property type="evidence" value="ECO:0007669"/>
    <property type="project" value="InterPro"/>
</dbReference>
<evidence type="ECO:0000313" key="3">
    <source>
        <dbReference type="EMBL" id="EJF54089.1"/>
    </source>
</evidence>
<gene>
    <name evidence="3" type="ORF">SapgrDRAFT_2430</name>
</gene>
<dbReference type="RefSeq" id="WP_002659808.1">
    <property type="nucleotide sequence ID" value="NZ_JH719942.1"/>
</dbReference>
<evidence type="ECO:0000259" key="2">
    <source>
        <dbReference type="Pfam" id="PF18962"/>
    </source>
</evidence>
<dbReference type="InterPro" id="IPR024079">
    <property type="entry name" value="MetalloPept_cat_dom_sf"/>
</dbReference>
<dbReference type="EMBL" id="JH719942">
    <property type="protein sequence ID" value="EJF54089.1"/>
    <property type="molecule type" value="Genomic_DNA"/>
</dbReference>
<proteinExistence type="predicted"/>
<accession>J0P2Q5</accession>
<dbReference type="Gene3D" id="3.40.390.10">
    <property type="entry name" value="Collagenase (Catalytic Domain)"/>
    <property type="match status" value="1"/>
</dbReference>
<dbReference type="HOGENOM" id="CLU_576036_0_0_10"/>
<dbReference type="Proteomes" id="UP000005113">
    <property type="component" value="Unassembled WGS sequence"/>
</dbReference>
<organism evidence="3 4">
    <name type="scientific">Saprospira grandis DSM 2844</name>
    <dbReference type="NCBI Taxonomy" id="694433"/>
    <lineage>
        <taxon>Bacteria</taxon>
        <taxon>Pseudomonadati</taxon>
        <taxon>Bacteroidota</taxon>
        <taxon>Saprospiria</taxon>
        <taxon>Saprospirales</taxon>
        <taxon>Saprospiraceae</taxon>
        <taxon>Saprospira</taxon>
    </lineage>
</organism>
<dbReference type="SUPFAM" id="SSF55486">
    <property type="entry name" value="Metalloproteases ('zincins'), catalytic domain"/>
    <property type="match status" value="1"/>
</dbReference>
<name>J0P2Q5_9BACT</name>
<feature type="domain" description="Secretion system C-terminal sorting" evidence="2">
    <location>
        <begin position="442"/>
        <end position="521"/>
    </location>
</feature>
<feature type="signal peptide" evidence="1">
    <location>
        <begin position="1"/>
        <end position="25"/>
    </location>
</feature>